<feature type="transmembrane region" description="Helical" evidence="7">
    <location>
        <begin position="72"/>
        <end position="90"/>
    </location>
</feature>
<dbReference type="PANTHER" id="PTHR10590">
    <property type="entry name" value="SODIUM/NUCLEOSIDE COTRANSPORTER"/>
    <property type="match status" value="1"/>
</dbReference>
<proteinExistence type="inferred from homology"/>
<keyword evidence="6 7" id="KW-0472">Membrane</keyword>
<dbReference type="InterPro" id="IPR011642">
    <property type="entry name" value="Gate_dom"/>
</dbReference>
<keyword evidence="4 7" id="KW-0812">Transmembrane</keyword>
<feature type="transmembrane region" description="Helical" evidence="7">
    <location>
        <begin position="114"/>
        <end position="135"/>
    </location>
</feature>
<dbReference type="eggNOG" id="KOG3747">
    <property type="taxonomic scope" value="Eukaryota"/>
</dbReference>
<evidence type="ECO:0000256" key="7">
    <source>
        <dbReference type="RuleBase" id="RU362018"/>
    </source>
</evidence>
<feature type="transmembrane region" description="Helical" evidence="7">
    <location>
        <begin position="304"/>
        <end position="326"/>
    </location>
</feature>
<feature type="transmembrane region" description="Helical" evidence="7">
    <location>
        <begin position="494"/>
        <end position="517"/>
    </location>
</feature>
<dbReference type="InterPro" id="IPR002668">
    <property type="entry name" value="CNT_N_dom"/>
</dbReference>
<evidence type="ECO:0000256" key="5">
    <source>
        <dbReference type="ARBA" id="ARBA00022989"/>
    </source>
</evidence>
<dbReference type="GO" id="GO:0005415">
    <property type="term" value="F:nucleoside:sodium symporter activity"/>
    <property type="evidence" value="ECO:0000318"/>
    <property type="project" value="GO_Central"/>
</dbReference>
<dbReference type="AlphaFoldDB" id="B3RUU1"/>
<comment type="subcellular location">
    <subcellularLocation>
        <location evidence="1">Cell membrane</location>
        <topology evidence="1">Multi-pass membrane protein</topology>
    </subcellularLocation>
</comment>
<dbReference type="CTD" id="6753130"/>
<name>B3RUU1_TRIAD</name>
<evidence type="ECO:0000259" key="9">
    <source>
        <dbReference type="Pfam" id="PF07662"/>
    </source>
</evidence>
<evidence type="ECO:0000256" key="1">
    <source>
        <dbReference type="ARBA" id="ARBA00004651"/>
    </source>
</evidence>
<dbReference type="GO" id="GO:0005886">
    <property type="term" value="C:plasma membrane"/>
    <property type="evidence" value="ECO:0000318"/>
    <property type="project" value="GO_Central"/>
</dbReference>
<dbReference type="RefSeq" id="XP_002111413.1">
    <property type="nucleotide sequence ID" value="XM_002111377.1"/>
</dbReference>
<dbReference type="OMA" id="IVWHTVI"/>
<dbReference type="PhylomeDB" id="B3RUU1"/>
<dbReference type="Pfam" id="PF01773">
    <property type="entry name" value="Nucleos_tra2_N"/>
    <property type="match status" value="1"/>
</dbReference>
<dbReference type="GO" id="GO:1901642">
    <property type="term" value="P:nucleoside transmembrane transport"/>
    <property type="evidence" value="ECO:0000318"/>
    <property type="project" value="GO_Central"/>
</dbReference>
<evidence type="ECO:0000259" key="8">
    <source>
        <dbReference type="Pfam" id="PF01773"/>
    </source>
</evidence>
<feature type="transmembrane region" description="Helical" evidence="7">
    <location>
        <begin position="195"/>
        <end position="218"/>
    </location>
</feature>
<dbReference type="Pfam" id="PF07670">
    <property type="entry name" value="Gate"/>
    <property type="match status" value="1"/>
</dbReference>
<dbReference type="NCBIfam" id="TIGR00804">
    <property type="entry name" value="nupC"/>
    <property type="match status" value="1"/>
</dbReference>
<dbReference type="KEGG" id="tad:TRIADDRAFT_24504"/>
<dbReference type="InterPro" id="IPR018270">
    <property type="entry name" value="C_nuclsd_transpt_met_bac"/>
</dbReference>
<dbReference type="HOGENOM" id="CLU_016813_3_0_1"/>
<dbReference type="OrthoDB" id="6075923at2759"/>
<sequence>MSNSRRGLFGKVKNWSKANGHTNVEQDGKPSPCEEFYNKHQKVIRINFYLLLIGAFFAFLIAGLILNFPKTLPLLIITVTVIGYLIYAYIRDNYGGAIYNAVFKPILNFVDEKWWILKWLVYLGILAFLVFWLIFDTGRQPERLISFAGLVMYVLLCYIFSKNRQKVYWRQVLWGIGLQFILGILILRTHAGYTVFNFIGSQVEAFLSYTFAGAAFVFGEKTFTNHYFAFAVLPIVVFFSATIAVLYYLGVMKWIITRIAWLMQITMKTSATESLNAAGNIFIGQTEAPLLIRPFIQYMTVSELHAVMTGGMATIAGSVLGAFIAFGVPAAHLLTASVMSAPAALAISKLMYPELEKDIENLDGDLDINIADSTEGNIIEAASGGASASIPLVANIAANIIAFLSALKFLNAVLGWLGAMVNYPQLSFEIICSYVFMPFAFMMGVEWKDAHRVAELIGMKTFLNEFIAYDALSKLIKNRLQCEGPYMSLRSEVIATYACCGFSNIGSIGILLGGLTPMAPNRRGDLARIAVRALISATIACFMTACLAGKNFSC</sequence>
<feature type="transmembrane region" description="Helical" evidence="7">
    <location>
        <begin position="426"/>
        <end position="445"/>
    </location>
</feature>
<protein>
    <recommendedName>
        <fullName evidence="7">Sodium/nucleoside cotransporter</fullName>
    </recommendedName>
</protein>
<keyword evidence="3" id="KW-1003">Cell membrane</keyword>
<keyword evidence="7" id="KW-0813">Transport</keyword>
<dbReference type="InParanoid" id="B3RUU1"/>
<accession>B3RUU1</accession>
<keyword evidence="5 7" id="KW-1133">Transmembrane helix</keyword>
<evidence type="ECO:0000313" key="11">
    <source>
        <dbReference type="EMBL" id="EDV25380.1"/>
    </source>
</evidence>
<feature type="transmembrane region" description="Helical" evidence="7">
    <location>
        <begin position="227"/>
        <end position="249"/>
    </location>
</feature>
<feature type="transmembrane region" description="Helical" evidence="7">
    <location>
        <begin position="396"/>
        <end position="419"/>
    </location>
</feature>
<dbReference type="PANTHER" id="PTHR10590:SF4">
    <property type="entry name" value="SOLUTE CARRIER FAMILY 28 MEMBER 3"/>
    <property type="match status" value="1"/>
</dbReference>
<dbReference type="InterPro" id="IPR011657">
    <property type="entry name" value="CNT_C_dom"/>
</dbReference>
<evidence type="ECO:0000256" key="2">
    <source>
        <dbReference type="ARBA" id="ARBA00009033"/>
    </source>
</evidence>
<dbReference type="Proteomes" id="UP000009022">
    <property type="component" value="Unassembled WGS sequence"/>
</dbReference>
<feature type="transmembrane region" description="Helical" evidence="7">
    <location>
        <begin position="141"/>
        <end position="160"/>
    </location>
</feature>
<feature type="transmembrane region" description="Helical" evidence="7">
    <location>
        <begin position="529"/>
        <end position="550"/>
    </location>
</feature>
<keyword evidence="12" id="KW-1185">Reference proteome</keyword>
<dbReference type="EMBL" id="DS985244">
    <property type="protein sequence ID" value="EDV25380.1"/>
    <property type="molecule type" value="Genomic_DNA"/>
</dbReference>
<feature type="domain" description="Concentrative nucleoside transporter C-terminal" evidence="9">
    <location>
        <begin position="332"/>
        <end position="549"/>
    </location>
</feature>
<evidence type="ECO:0000259" key="10">
    <source>
        <dbReference type="Pfam" id="PF07670"/>
    </source>
</evidence>
<reference evidence="11 12" key="1">
    <citation type="journal article" date="2008" name="Nature">
        <title>The Trichoplax genome and the nature of placozoans.</title>
        <authorList>
            <person name="Srivastava M."/>
            <person name="Begovic E."/>
            <person name="Chapman J."/>
            <person name="Putnam N.H."/>
            <person name="Hellsten U."/>
            <person name="Kawashima T."/>
            <person name="Kuo A."/>
            <person name="Mitros T."/>
            <person name="Salamov A."/>
            <person name="Carpenter M.L."/>
            <person name="Signorovitch A.Y."/>
            <person name="Moreno M.A."/>
            <person name="Kamm K."/>
            <person name="Grimwood J."/>
            <person name="Schmutz J."/>
            <person name="Shapiro H."/>
            <person name="Grigoriev I.V."/>
            <person name="Buss L.W."/>
            <person name="Schierwater B."/>
            <person name="Dellaporta S.L."/>
            <person name="Rokhsar D.S."/>
        </authorList>
    </citation>
    <scope>NUCLEOTIDE SEQUENCE [LARGE SCALE GENOMIC DNA]</scope>
    <source>
        <strain evidence="11 12">Grell-BS-1999</strain>
    </source>
</reference>
<evidence type="ECO:0000313" key="12">
    <source>
        <dbReference type="Proteomes" id="UP000009022"/>
    </source>
</evidence>
<feature type="transmembrane region" description="Helical" evidence="7">
    <location>
        <begin position="46"/>
        <end position="66"/>
    </location>
</feature>
<evidence type="ECO:0000256" key="4">
    <source>
        <dbReference type="ARBA" id="ARBA00022692"/>
    </source>
</evidence>
<dbReference type="Pfam" id="PF07662">
    <property type="entry name" value="Nucleos_tra2_C"/>
    <property type="match status" value="1"/>
</dbReference>
<feature type="domain" description="Nucleoside transporter/FeoB GTPase Gate" evidence="10">
    <location>
        <begin position="230"/>
        <end position="327"/>
    </location>
</feature>
<dbReference type="InterPro" id="IPR008276">
    <property type="entry name" value="C_nuclsd_transpt"/>
</dbReference>
<feature type="domain" description="Concentrative nucleoside transporter N-terminal" evidence="8">
    <location>
        <begin position="148"/>
        <end position="220"/>
    </location>
</feature>
<organism evidence="11 12">
    <name type="scientific">Trichoplax adhaerens</name>
    <name type="common">Trichoplax reptans</name>
    <dbReference type="NCBI Taxonomy" id="10228"/>
    <lineage>
        <taxon>Eukaryota</taxon>
        <taxon>Metazoa</taxon>
        <taxon>Placozoa</taxon>
        <taxon>Uniplacotomia</taxon>
        <taxon>Trichoplacea</taxon>
        <taxon>Trichoplacidae</taxon>
        <taxon>Trichoplax</taxon>
    </lineage>
</organism>
<evidence type="ECO:0000256" key="3">
    <source>
        <dbReference type="ARBA" id="ARBA00022475"/>
    </source>
</evidence>
<dbReference type="STRING" id="10228.B3RUU1"/>
<evidence type="ECO:0000256" key="6">
    <source>
        <dbReference type="ARBA" id="ARBA00023136"/>
    </source>
</evidence>
<gene>
    <name evidence="11" type="ORF">TRIADDRAFT_24504</name>
</gene>
<comment type="similarity">
    <text evidence="2 7">Belongs to the concentrative nucleoside transporter (CNT) (TC 2.A.41) family.</text>
</comment>
<dbReference type="GeneID" id="6753130"/>